<protein>
    <submittedName>
        <fullName evidence="1 3">Uncharacterized protein</fullName>
    </submittedName>
</protein>
<dbReference type="Proteomes" id="UP000275846">
    <property type="component" value="Unassembled WGS sequence"/>
</dbReference>
<sequence>MAVPLRSRPPPPQGLHGIRSFCPFSTVSLPNWRQASSSATWESCFPQPSGVSHANILHPCANACQPSSVIALIFSSAVAGGAGKSHHSTTAPLGLSWGERVTCSLNGDRKVVVSVDRLKTVVRLLYCCPPVKALIPSTTPSAYNSQNGRYTCYPDLFSPSVRRAGLVPHHNFMM</sequence>
<evidence type="ECO:0000313" key="2">
    <source>
        <dbReference type="Proteomes" id="UP000275846"/>
    </source>
</evidence>
<proteinExistence type="predicted"/>
<name>A0A183T3R3_SCHSO</name>
<accession>A0A183T3R3</accession>
<dbReference type="AlphaFoldDB" id="A0A183T3R3"/>
<organism evidence="3">
    <name type="scientific">Schistocephalus solidus</name>
    <name type="common">Tapeworm</name>
    <dbReference type="NCBI Taxonomy" id="70667"/>
    <lineage>
        <taxon>Eukaryota</taxon>
        <taxon>Metazoa</taxon>
        <taxon>Spiralia</taxon>
        <taxon>Lophotrochozoa</taxon>
        <taxon>Platyhelminthes</taxon>
        <taxon>Cestoda</taxon>
        <taxon>Eucestoda</taxon>
        <taxon>Diphyllobothriidea</taxon>
        <taxon>Diphyllobothriidae</taxon>
        <taxon>Schistocephalus</taxon>
    </lineage>
</organism>
<evidence type="ECO:0000313" key="1">
    <source>
        <dbReference type="EMBL" id="VDL97496.1"/>
    </source>
</evidence>
<evidence type="ECO:0000313" key="3">
    <source>
        <dbReference type="WBParaSite" id="SSLN_0001153801-mRNA-1"/>
    </source>
</evidence>
<keyword evidence="2" id="KW-1185">Reference proteome</keyword>
<gene>
    <name evidence="1" type="ORF">SSLN_LOCUS11111</name>
</gene>
<reference evidence="3" key="1">
    <citation type="submission" date="2016-06" db="UniProtKB">
        <authorList>
            <consortium name="WormBaseParasite"/>
        </authorList>
    </citation>
    <scope>IDENTIFICATION</scope>
</reference>
<reference evidence="1 2" key="2">
    <citation type="submission" date="2018-11" db="EMBL/GenBank/DDBJ databases">
        <authorList>
            <consortium name="Pathogen Informatics"/>
        </authorList>
    </citation>
    <scope>NUCLEOTIDE SEQUENCE [LARGE SCALE GENOMIC DNA]</scope>
    <source>
        <strain evidence="1 2">NST_G2</strain>
    </source>
</reference>
<dbReference type="EMBL" id="UYSU01036303">
    <property type="protein sequence ID" value="VDL97496.1"/>
    <property type="molecule type" value="Genomic_DNA"/>
</dbReference>
<dbReference type="WBParaSite" id="SSLN_0001153801-mRNA-1">
    <property type="protein sequence ID" value="SSLN_0001153801-mRNA-1"/>
    <property type="gene ID" value="SSLN_0001153801"/>
</dbReference>